<dbReference type="OrthoDB" id="5175656at2759"/>
<sequence length="109" mass="12597">MFEVLRDEESGISRGTDHKHPTAGSMVSVVSQGEGRPSCHWFTGTPDPCRSVFKPFIFTNNVKISPHIQSPHIPEDQDPAKVCEYGSFQKYEREWCYRYSEEWQQGLEM</sequence>
<proteinExistence type="inferred from homology"/>
<evidence type="ECO:0000256" key="1">
    <source>
        <dbReference type="ARBA" id="ARBA00005705"/>
    </source>
</evidence>
<dbReference type="Proteomes" id="UP000324222">
    <property type="component" value="Unassembled WGS sequence"/>
</dbReference>
<gene>
    <name evidence="3" type="primary">SCRN1</name>
    <name evidence="3" type="ORF">E2C01_031590</name>
</gene>
<comment type="caution">
    <text evidence="3">The sequence shown here is derived from an EMBL/GenBank/DDBJ whole genome shotgun (WGS) entry which is preliminary data.</text>
</comment>
<organism evidence="3 4">
    <name type="scientific">Portunus trituberculatus</name>
    <name type="common">Swimming crab</name>
    <name type="synonym">Neptunus trituberculatus</name>
    <dbReference type="NCBI Taxonomy" id="210409"/>
    <lineage>
        <taxon>Eukaryota</taxon>
        <taxon>Metazoa</taxon>
        <taxon>Ecdysozoa</taxon>
        <taxon>Arthropoda</taxon>
        <taxon>Crustacea</taxon>
        <taxon>Multicrustacea</taxon>
        <taxon>Malacostraca</taxon>
        <taxon>Eumalacostraca</taxon>
        <taxon>Eucarida</taxon>
        <taxon>Decapoda</taxon>
        <taxon>Pleocyemata</taxon>
        <taxon>Brachyura</taxon>
        <taxon>Eubrachyura</taxon>
        <taxon>Portunoidea</taxon>
        <taxon>Portunidae</taxon>
        <taxon>Portuninae</taxon>
        <taxon>Portunus</taxon>
    </lineage>
</organism>
<reference evidence="3 4" key="1">
    <citation type="submission" date="2019-05" db="EMBL/GenBank/DDBJ databases">
        <title>Another draft genome of Portunus trituberculatus and its Hox gene families provides insights of decapod evolution.</title>
        <authorList>
            <person name="Jeong J.-H."/>
            <person name="Song I."/>
            <person name="Kim S."/>
            <person name="Choi T."/>
            <person name="Kim D."/>
            <person name="Ryu S."/>
            <person name="Kim W."/>
        </authorList>
    </citation>
    <scope>NUCLEOTIDE SEQUENCE [LARGE SCALE GENOMIC DNA]</scope>
    <source>
        <tissue evidence="3">Muscle</tissue>
    </source>
</reference>
<feature type="region of interest" description="Disordered" evidence="2">
    <location>
        <begin position="1"/>
        <end position="23"/>
    </location>
</feature>
<dbReference type="PANTHER" id="PTHR12994:SF17">
    <property type="entry name" value="LD30995P"/>
    <property type="match status" value="1"/>
</dbReference>
<protein>
    <submittedName>
        <fullName evidence="3">Secernin-1</fullName>
    </submittedName>
</protein>
<name>A0A5B7EYI6_PORTR</name>
<evidence type="ECO:0000256" key="2">
    <source>
        <dbReference type="SAM" id="MobiDB-lite"/>
    </source>
</evidence>
<dbReference type="GO" id="GO:0016805">
    <property type="term" value="F:dipeptidase activity"/>
    <property type="evidence" value="ECO:0007669"/>
    <property type="project" value="InterPro"/>
</dbReference>
<dbReference type="PANTHER" id="PTHR12994">
    <property type="entry name" value="SECERNIN"/>
    <property type="match status" value="1"/>
</dbReference>
<dbReference type="GO" id="GO:0006508">
    <property type="term" value="P:proteolysis"/>
    <property type="evidence" value="ECO:0007669"/>
    <property type="project" value="InterPro"/>
</dbReference>
<feature type="compositionally biased region" description="Basic and acidic residues" evidence="2">
    <location>
        <begin position="1"/>
        <end position="20"/>
    </location>
</feature>
<evidence type="ECO:0000313" key="3">
    <source>
        <dbReference type="EMBL" id="MPC38089.1"/>
    </source>
</evidence>
<dbReference type="EMBL" id="VSRR010003971">
    <property type="protein sequence ID" value="MPC38089.1"/>
    <property type="molecule type" value="Genomic_DNA"/>
</dbReference>
<comment type="similarity">
    <text evidence="1">Belongs to the peptidase C69 family. Secernin subfamily.</text>
</comment>
<keyword evidence="4" id="KW-1185">Reference proteome</keyword>
<dbReference type="GO" id="GO:0070004">
    <property type="term" value="F:cysteine-type exopeptidase activity"/>
    <property type="evidence" value="ECO:0007669"/>
    <property type="project" value="InterPro"/>
</dbReference>
<evidence type="ECO:0000313" key="4">
    <source>
        <dbReference type="Proteomes" id="UP000324222"/>
    </source>
</evidence>
<dbReference type="InterPro" id="IPR005322">
    <property type="entry name" value="Peptidase_C69"/>
</dbReference>
<dbReference type="AlphaFoldDB" id="A0A5B7EYI6"/>
<accession>A0A5B7EYI6</accession>